<organism evidence="6 7">
    <name type="scientific">Lacipirellula limnantheis</name>
    <dbReference type="NCBI Taxonomy" id="2528024"/>
    <lineage>
        <taxon>Bacteria</taxon>
        <taxon>Pseudomonadati</taxon>
        <taxon>Planctomycetota</taxon>
        <taxon>Planctomycetia</taxon>
        <taxon>Pirellulales</taxon>
        <taxon>Lacipirellulaceae</taxon>
        <taxon>Lacipirellula</taxon>
    </lineage>
</organism>
<feature type="active site" description="Proton acceptor" evidence="3">
    <location>
        <position position="191"/>
    </location>
</feature>
<dbReference type="InterPro" id="IPR000653">
    <property type="entry name" value="DegT/StrS_aminotransferase"/>
</dbReference>
<keyword evidence="6" id="KW-0808">Transferase</keyword>
<dbReference type="GO" id="GO:0019179">
    <property type="term" value="F:dTDP-4-amino-4,6-dideoxy-D-glucose transaminase activity"/>
    <property type="evidence" value="ECO:0007669"/>
    <property type="project" value="UniProtKB-EC"/>
</dbReference>
<keyword evidence="7" id="KW-1185">Reference proteome</keyword>
<dbReference type="KEGG" id="llh:I41_36000"/>
<keyword evidence="1 4" id="KW-0663">Pyridoxal phosphate</keyword>
<evidence type="ECO:0000256" key="3">
    <source>
        <dbReference type="PIRSR" id="PIRSR000390-1"/>
    </source>
</evidence>
<evidence type="ECO:0000313" key="6">
    <source>
        <dbReference type="EMBL" id="QDT74405.1"/>
    </source>
</evidence>
<feature type="modified residue" description="N6-(pyridoxal phosphate)lysine" evidence="4">
    <location>
        <position position="191"/>
    </location>
</feature>
<evidence type="ECO:0000256" key="5">
    <source>
        <dbReference type="RuleBase" id="RU004508"/>
    </source>
</evidence>
<dbReference type="RefSeq" id="WP_210420982.1">
    <property type="nucleotide sequence ID" value="NZ_CP036339.1"/>
</dbReference>
<sequence>MAADAPLFAEPLHVGRPNIGDRERLFERFADILDRRWLTNDGPYLQAFEQEIKACLGVKHCIAVCNATIGLQLAIRALGMTGEVIVPSFTFPATVHALRWEGVTPVFCDVDPTTHNLDPAEVERLISPRTSGIVGVHLWGNACDVAALSDIARRKRLRLLFDAAHAFGCSHDGRMIGSFGDAEVFSFHATKFLNSGEGGAIVTNDDELAASLRRLRNFGLAAGAVESVGTNAKMTEFCAAMGLTSLESRDEFIDRNCANHAAYAATLDAIPGVRVLFSRVAERHNWQYVVAEVEAQSAGFTRDDLISTLHAQNILAKRYFSPGCHQMPPYAAVHDAARTPLPHTTRLCERLLQLPTGSGVTHLDIARIGDFLKSLTRRRRRAA</sequence>
<dbReference type="GO" id="GO:0030170">
    <property type="term" value="F:pyridoxal phosphate binding"/>
    <property type="evidence" value="ECO:0007669"/>
    <property type="project" value="TreeGrafter"/>
</dbReference>
<dbReference type="SUPFAM" id="SSF53383">
    <property type="entry name" value="PLP-dependent transferases"/>
    <property type="match status" value="1"/>
</dbReference>
<dbReference type="PANTHER" id="PTHR30244:SF9">
    <property type="entry name" value="PROTEIN RV3402C"/>
    <property type="match status" value="1"/>
</dbReference>
<evidence type="ECO:0000256" key="1">
    <source>
        <dbReference type="ARBA" id="ARBA00022898"/>
    </source>
</evidence>
<dbReference type="PANTHER" id="PTHR30244">
    <property type="entry name" value="TRANSAMINASE"/>
    <property type="match status" value="1"/>
</dbReference>
<dbReference type="EMBL" id="CP036339">
    <property type="protein sequence ID" value="QDT74405.1"/>
    <property type="molecule type" value="Genomic_DNA"/>
</dbReference>
<dbReference type="EC" id="2.6.1.33" evidence="6"/>
<evidence type="ECO:0000256" key="2">
    <source>
        <dbReference type="ARBA" id="ARBA00037999"/>
    </source>
</evidence>
<dbReference type="PIRSF" id="PIRSF000390">
    <property type="entry name" value="PLP_StrS"/>
    <property type="match status" value="1"/>
</dbReference>
<accession>A0A517U195</accession>
<dbReference type="InterPro" id="IPR015422">
    <property type="entry name" value="PyrdxlP-dep_Trfase_small"/>
</dbReference>
<keyword evidence="6" id="KW-0032">Aminotransferase</keyword>
<dbReference type="Proteomes" id="UP000317909">
    <property type="component" value="Chromosome"/>
</dbReference>
<evidence type="ECO:0000256" key="4">
    <source>
        <dbReference type="PIRSR" id="PIRSR000390-2"/>
    </source>
</evidence>
<reference evidence="6 7" key="1">
    <citation type="submission" date="2019-02" db="EMBL/GenBank/DDBJ databases">
        <title>Deep-cultivation of Planctomycetes and their phenomic and genomic characterization uncovers novel biology.</title>
        <authorList>
            <person name="Wiegand S."/>
            <person name="Jogler M."/>
            <person name="Boedeker C."/>
            <person name="Pinto D."/>
            <person name="Vollmers J."/>
            <person name="Rivas-Marin E."/>
            <person name="Kohn T."/>
            <person name="Peeters S.H."/>
            <person name="Heuer A."/>
            <person name="Rast P."/>
            <person name="Oberbeckmann S."/>
            <person name="Bunk B."/>
            <person name="Jeske O."/>
            <person name="Meyerdierks A."/>
            <person name="Storesund J.E."/>
            <person name="Kallscheuer N."/>
            <person name="Luecker S."/>
            <person name="Lage O.M."/>
            <person name="Pohl T."/>
            <person name="Merkel B.J."/>
            <person name="Hornburger P."/>
            <person name="Mueller R.-W."/>
            <person name="Bruemmer F."/>
            <person name="Labrenz M."/>
            <person name="Spormann A.M."/>
            <person name="Op den Camp H."/>
            <person name="Overmann J."/>
            <person name="Amann R."/>
            <person name="Jetten M.S.M."/>
            <person name="Mascher T."/>
            <person name="Medema M.H."/>
            <person name="Devos D.P."/>
            <person name="Kaster A.-K."/>
            <person name="Ovreas L."/>
            <person name="Rohde M."/>
            <person name="Galperin M.Y."/>
            <person name="Jogler C."/>
        </authorList>
    </citation>
    <scope>NUCLEOTIDE SEQUENCE [LARGE SCALE GENOMIC DNA]</scope>
    <source>
        <strain evidence="6 7">I41</strain>
    </source>
</reference>
<comment type="similarity">
    <text evidence="2 5">Belongs to the DegT/DnrJ/EryC1 family.</text>
</comment>
<dbReference type="InterPro" id="IPR015421">
    <property type="entry name" value="PyrdxlP-dep_Trfase_major"/>
</dbReference>
<protein>
    <submittedName>
        <fullName evidence="6">dTDP-4-amino-4,6-dideoxy-D-glucose transaminase</fullName>
        <ecNumber evidence="6">2.6.1.33</ecNumber>
    </submittedName>
</protein>
<dbReference type="Gene3D" id="3.40.640.10">
    <property type="entry name" value="Type I PLP-dependent aspartate aminotransferase-like (Major domain)"/>
    <property type="match status" value="1"/>
</dbReference>
<dbReference type="InterPro" id="IPR015424">
    <property type="entry name" value="PyrdxlP-dep_Trfase"/>
</dbReference>
<dbReference type="CDD" id="cd00616">
    <property type="entry name" value="AHBA_syn"/>
    <property type="match status" value="1"/>
</dbReference>
<evidence type="ECO:0000313" key="7">
    <source>
        <dbReference type="Proteomes" id="UP000317909"/>
    </source>
</evidence>
<name>A0A517U195_9BACT</name>
<dbReference type="GO" id="GO:0000271">
    <property type="term" value="P:polysaccharide biosynthetic process"/>
    <property type="evidence" value="ECO:0007669"/>
    <property type="project" value="TreeGrafter"/>
</dbReference>
<dbReference type="Pfam" id="PF01041">
    <property type="entry name" value="DegT_DnrJ_EryC1"/>
    <property type="match status" value="1"/>
</dbReference>
<proteinExistence type="inferred from homology"/>
<dbReference type="AlphaFoldDB" id="A0A517U195"/>
<gene>
    <name evidence="6" type="primary">vioA</name>
    <name evidence="6" type="ORF">I41_36000</name>
</gene>
<dbReference type="Gene3D" id="3.90.1150.10">
    <property type="entry name" value="Aspartate Aminotransferase, domain 1"/>
    <property type="match status" value="1"/>
</dbReference>